<evidence type="ECO:0000313" key="2">
    <source>
        <dbReference type="EMBL" id="VVE40808.1"/>
    </source>
</evidence>
<accession>A0A5E4XXM2</accession>
<proteinExistence type="predicted"/>
<protein>
    <recommendedName>
        <fullName evidence="4">SnoaL-like domain-containing protein</fullName>
    </recommendedName>
</protein>
<dbReference type="AlphaFoldDB" id="A0A5E4XXM2"/>
<name>A0A5E4XXM2_9BURK</name>
<dbReference type="PROSITE" id="PS51257">
    <property type="entry name" value="PROKAR_LIPOPROTEIN"/>
    <property type="match status" value="1"/>
</dbReference>
<feature type="signal peptide" evidence="1">
    <location>
        <begin position="1"/>
        <end position="26"/>
    </location>
</feature>
<reference evidence="2 3" key="1">
    <citation type="submission" date="2019-08" db="EMBL/GenBank/DDBJ databases">
        <authorList>
            <person name="Peeters C."/>
        </authorList>
    </citation>
    <scope>NUCLEOTIDE SEQUENCE [LARGE SCALE GENOMIC DNA]</scope>
    <source>
        <strain evidence="2 3">LMG 31108</strain>
    </source>
</reference>
<evidence type="ECO:0008006" key="4">
    <source>
        <dbReference type="Google" id="ProtNLM"/>
    </source>
</evidence>
<dbReference type="Proteomes" id="UP000406256">
    <property type="component" value="Unassembled WGS sequence"/>
</dbReference>
<gene>
    <name evidence="2" type="ORF">PAN31108_04141</name>
</gene>
<dbReference type="RefSeq" id="WP_246184062.1">
    <property type="nucleotide sequence ID" value="NZ_CABPSB010000018.1"/>
</dbReference>
<sequence length="164" mass="17549">MFRQAVTTLAIALACAMAVLPLPGRAATNFSDSDREQIAALFAKQASAATAHDLAAFASVLADASADGTDPVVFVARAYRYWGKAALVEHFRETFKGVWKFAPDMAQLRIVALTPDVAQLYAPTQITLGHTDADARTAPYLVYEVAVRTPDGWRIGAIVPIAAQ</sequence>
<evidence type="ECO:0000256" key="1">
    <source>
        <dbReference type="SAM" id="SignalP"/>
    </source>
</evidence>
<dbReference type="SUPFAM" id="SSF54427">
    <property type="entry name" value="NTF2-like"/>
    <property type="match status" value="1"/>
</dbReference>
<keyword evidence="3" id="KW-1185">Reference proteome</keyword>
<dbReference type="InterPro" id="IPR032710">
    <property type="entry name" value="NTF2-like_dom_sf"/>
</dbReference>
<feature type="chain" id="PRO_5022885256" description="SnoaL-like domain-containing protein" evidence="1">
    <location>
        <begin position="27"/>
        <end position="164"/>
    </location>
</feature>
<dbReference type="Gene3D" id="3.10.450.50">
    <property type="match status" value="1"/>
</dbReference>
<dbReference type="EMBL" id="CABPSB010000018">
    <property type="protein sequence ID" value="VVE40808.1"/>
    <property type="molecule type" value="Genomic_DNA"/>
</dbReference>
<keyword evidence="1" id="KW-0732">Signal</keyword>
<organism evidence="2 3">
    <name type="scientific">Pandoraea anhela</name>
    <dbReference type="NCBI Taxonomy" id="2508295"/>
    <lineage>
        <taxon>Bacteria</taxon>
        <taxon>Pseudomonadati</taxon>
        <taxon>Pseudomonadota</taxon>
        <taxon>Betaproteobacteria</taxon>
        <taxon>Burkholderiales</taxon>
        <taxon>Burkholderiaceae</taxon>
        <taxon>Pandoraea</taxon>
    </lineage>
</organism>
<evidence type="ECO:0000313" key="3">
    <source>
        <dbReference type="Proteomes" id="UP000406256"/>
    </source>
</evidence>